<reference evidence="15 16" key="1">
    <citation type="journal article" date="2017" name="Biotechnol. Biofuels">
        <title>Differential beta-glucosidase expression as a function of carbon source availability in Talaromyces amestolkiae: a genomic and proteomic approach.</title>
        <authorList>
            <person name="de Eugenio L.I."/>
            <person name="Mendez-Liter J.A."/>
            <person name="Nieto-Dominguez M."/>
            <person name="Alonso L."/>
            <person name="Gil-Munoz J."/>
            <person name="Barriuso J."/>
            <person name="Prieto A."/>
            <person name="Martinez M.J."/>
        </authorList>
    </citation>
    <scope>NUCLEOTIDE SEQUENCE [LARGE SCALE GENOMIC DNA]</scope>
    <source>
        <strain evidence="15 16">CIB</strain>
    </source>
</reference>
<dbReference type="PANTHER" id="PTHR43098">
    <property type="entry name" value="L-ORNITHINE N(5)-MONOOXYGENASE-RELATED"/>
    <property type="match status" value="1"/>
</dbReference>
<dbReference type="STRING" id="1196081.A0A364LBT5"/>
<feature type="domain" description="FAD/NAD(P)-binding" evidence="14">
    <location>
        <begin position="76"/>
        <end position="302"/>
    </location>
</feature>
<evidence type="ECO:0000256" key="8">
    <source>
        <dbReference type="ARBA" id="ARBA00022827"/>
    </source>
</evidence>
<evidence type="ECO:0000256" key="7">
    <source>
        <dbReference type="ARBA" id="ARBA00022723"/>
    </source>
</evidence>
<dbReference type="SUPFAM" id="SSF48264">
    <property type="entry name" value="Cytochrome P450"/>
    <property type="match status" value="1"/>
</dbReference>
<accession>A0A364LBT5</accession>
<dbReference type="OrthoDB" id="66881at2759"/>
<keyword evidence="13" id="KW-1133">Transmembrane helix</keyword>
<organism evidence="15 16">
    <name type="scientific">Talaromyces amestolkiae</name>
    <dbReference type="NCBI Taxonomy" id="1196081"/>
    <lineage>
        <taxon>Eukaryota</taxon>
        <taxon>Fungi</taxon>
        <taxon>Dikarya</taxon>
        <taxon>Ascomycota</taxon>
        <taxon>Pezizomycotina</taxon>
        <taxon>Eurotiomycetes</taxon>
        <taxon>Eurotiomycetidae</taxon>
        <taxon>Eurotiales</taxon>
        <taxon>Trichocomaceae</taxon>
        <taxon>Talaromyces</taxon>
        <taxon>Talaromyces sect. Talaromyces</taxon>
    </lineage>
</organism>
<dbReference type="SUPFAM" id="SSF51905">
    <property type="entry name" value="FAD/NAD(P)-binding domain"/>
    <property type="match status" value="1"/>
</dbReference>
<dbReference type="GeneID" id="63798500"/>
<evidence type="ECO:0000256" key="5">
    <source>
        <dbReference type="ARBA" id="ARBA00010617"/>
    </source>
</evidence>
<dbReference type="Gene3D" id="1.10.630.10">
    <property type="entry name" value="Cytochrome P450"/>
    <property type="match status" value="1"/>
</dbReference>
<dbReference type="GO" id="GO:0016705">
    <property type="term" value="F:oxidoreductase activity, acting on paired donors, with incorporation or reduction of molecular oxygen"/>
    <property type="evidence" value="ECO:0007669"/>
    <property type="project" value="InterPro"/>
</dbReference>
<keyword evidence="13" id="KW-0812">Transmembrane</keyword>
<dbReference type="PROSITE" id="PS00086">
    <property type="entry name" value="CYTOCHROME_P450"/>
    <property type="match status" value="1"/>
</dbReference>
<keyword evidence="9" id="KW-0521">NADP</keyword>
<dbReference type="CDD" id="cd11041">
    <property type="entry name" value="CYP503A1-like"/>
    <property type="match status" value="1"/>
</dbReference>
<dbReference type="EMBL" id="MIKG01000023">
    <property type="protein sequence ID" value="RAO73274.1"/>
    <property type="molecule type" value="Genomic_DNA"/>
</dbReference>
<evidence type="ECO:0000256" key="4">
    <source>
        <dbReference type="ARBA" id="ARBA00010139"/>
    </source>
</evidence>
<keyword evidence="13" id="KW-0472">Membrane</keyword>
<keyword evidence="10" id="KW-0560">Oxidoreductase</keyword>
<evidence type="ECO:0000256" key="12">
    <source>
        <dbReference type="PIRSR" id="PIRSR602403-1"/>
    </source>
</evidence>
<evidence type="ECO:0000259" key="14">
    <source>
        <dbReference type="Pfam" id="PF07992"/>
    </source>
</evidence>
<dbReference type="InterPro" id="IPR050775">
    <property type="entry name" value="FAD-binding_Monooxygenases"/>
</dbReference>
<comment type="pathway">
    <text evidence="3">Secondary metabolite biosynthesis; terpenoid biosynthesis.</text>
</comment>
<dbReference type="InterPro" id="IPR023753">
    <property type="entry name" value="FAD/NAD-binding_dom"/>
</dbReference>
<dbReference type="InterPro" id="IPR001128">
    <property type="entry name" value="Cyt_P450"/>
</dbReference>
<dbReference type="Pfam" id="PF00067">
    <property type="entry name" value="p450"/>
    <property type="match status" value="1"/>
</dbReference>
<proteinExistence type="inferred from homology"/>
<evidence type="ECO:0000256" key="11">
    <source>
        <dbReference type="ARBA" id="ARBA00023004"/>
    </source>
</evidence>
<evidence type="ECO:0000256" key="10">
    <source>
        <dbReference type="ARBA" id="ARBA00023002"/>
    </source>
</evidence>
<dbReference type="InterPro" id="IPR036188">
    <property type="entry name" value="FAD/NAD-bd_sf"/>
</dbReference>
<comment type="caution">
    <text evidence="15">The sequence shown here is derived from an EMBL/GenBank/DDBJ whole genome shotgun (WGS) entry which is preliminary data.</text>
</comment>
<feature type="binding site" description="axial binding residue" evidence="12">
    <location>
        <position position="1035"/>
    </location>
    <ligand>
        <name>heme</name>
        <dbReference type="ChEBI" id="CHEBI:30413"/>
    </ligand>
    <ligandPart>
        <name>Fe</name>
        <dbReference type="ChEBI" id="CHEBI:18248"/>
    </ligandPart>
</feature>
<feature type="transmembrane region" description="Helical" evidence="13">
    <location>
        <begin position="76"/>
        <end position="94"/>
    </location>
</feature>
<evidence type="ECO:0000313" key="15">
    <source>
        <dbReference type="EMBL" id="RAO73274.1"/>
    </source>
</evidence>
<name>A0A364LBT5_TALAM</name>
<evidence type="ECO:0000256" key="9">
    <source>
        <dbReference type="ARBA" id="ARBA00022857"/>
    </source>
</evidence>
<dbReference type="RefSeq" id="XP_040737788.1">
    <property type="nucleotide sequence ID" value="XM_040882185.1"/>
</dbReference>
<comment type="similarity">
    <text evidence="4">Belongs to the FAD-binding monooxygenase family.</text>
</comment>
<dbReference type="Proteomes" id="UP000249363">
    <property type="component" value="Unassembled WGS sequence"/>
</dbReference>
<sequence>MGSVDDQSHCYQCLDAEVEDRYERERQIQLKARGKISDIEIDRSEQFRSFARDLWRDETGLLETTREKLIQQRHHRVLIVGAGLGGLLFAVRLIQTGKFTADDLVLVDTAAGFGGTWYWNRYPGLMCDTESYIYMPLLEETGYMPQHKYASGAEIRTHCERIAQVYSLSERAILRTKVNRLDWDENQKCWTVSATQLGLDDDSQTPIQLDADFVLLASGAFASPRIPDFPNTLDYKGKLFHTARWDYGYTGGTPNKPELTKLRDKRVAIIGTGASAIQAVPQLAKFCRELLVFQRTPAAVDERNNRCTDAKWWQETVQMEGKGWQRRRMKNFNAFTCNEKPLPAENLVADGWTEMPSFSLLIGGPQCLDPEYVDKMRSVDATRQKKVRARVHDIVPNSDSADLLQPWYPGWCKRPCFHDDYLGAFKQSNVKLIDIRHHGISHFTPKGIVVDGTEHELDAVILSTGYTVPVTRHSPGSRADIVVTGRDGLTMEDKWNNGLATLHGVMTHGLPNLFFTGSSQAGACVNLTYVLDETAIHVAHILSKAMSKCSFLSQKVVIEPTTQAEEDWAHQILSRAAALRGIAGCTPGYLNGYGMIPTSMTVEDQMKAARLAPWGEGIASYVVQLEAWRADVNGRKLFEFGKSQARKRFYQDAAGLIQSGLRKADAFRIITHNETLIVLAPKFAREIRDHPDLDSTTVFLKTFHAHIAGFEVQRQIENQGIVQELIRTKITRSLTKLTGTLAAESSLLLKQEWTDKRDWHAIPVHETVTSLIAQLSSLVFAGEELSRNTEWHKTVIGYAESMHKATHQLNQWPKFARPIVARFNPTCRNLRQLIARARELMLPVLQKRALAKEAGFQKDHQDSLQWLDEIANGRKHDPVLMQMLLALASIHTSSDSLSQALYDICSYGNRKTLVQELRDEIVSAIRESGWEKGTLQKLKLMDSVLKESQRLKPVAILGMNRHAHQKVELSDGTIIPKGASVLIANFSMCDADVYSDPATFDPYRFLRQREAGDSSALFVSPSPEHLGFGYGKHSCPGRFFVANEIKIVLAHMLLKYDIQLLESSTPTVMKIGIALSANPTAKLSIRRRQEEISLD</sequence>
<dbReference type="Gene3D" id="3.50.50.60">
    <property type="entry name" value="FAD/NAD(P)-binding domain"/>
    <property type="match status" value="2"/>
</dbReference>
<keyword evidence="11 12" id="KW-0408">Iron</keyword>
<protein>
    <recommendedName>
        <fullName evidence="14">FAD/NAD(P)-binding domain-containing protein</fullName>
    </recommendedName>
</protein>
<evidence type="ECO:0000256" key="1">
    <source>
        <dbReference type="ARBA" id="ARBA00001971"/>
    </source>
</evidence>
<evidence type="ECO:0000256" key="13">
    <source>
        <dbReference type="SAM" id="Phobius"/>
    </source>
</evidence>
<gene>
    <name evidence="15" type="ORF">BHQ10_009286</name>
</gene>
<dbReference type="AlphaFoldDB" id="A0A364LBT5"/>
<keyword evidence="12" id="KW-0349">Heme</keyword>
<dbReference type="InterPro" id="IPR002403">
    <property type="entry name" value="Cyt_P450_E_grp-IV"/>
</dbReference>
<dbReference type="PANTHER" id="PTHR43098:SF2">
    <property type="entry name" value="FAD-BINDING MONOOXYGENASE AUSB-RELATED"/>
    <property type="match status" value="1"/>
</dbReference>
<dbReference type="PRINTS" id="PR00465">
    <property type="entry name" value="EP450IV"/>
</dbReference>
<evidence type="ECO:0000313" key="16">
    <source>
        <dbReference type="Proteomes" id="UP000249363"/>
    </source>
</evidence>
<comment type="cofactor">
    <cofactor evidence="1 12">
        <name>heme</name>
        <dbReference type="ChEBI" id="CHEBI:30413"/>
    </cofactor>
</comment>
<keyword evidence="8" id="KW-0274">FAD</keyword>
<comment type="similarity">
    <text evidence="5">Belongs to the cytochrome P450 family.</text>
</comment>
<dbReference type="GO" id="GO:0020037">
    <property type="term" value="F:heme binding"/>
    <property type="evidence" value="ECO:0007669"/>
    <property type="project" value="InterPro"/>
</dbReference>
<keyword evidence="6" id="KW-0285">Flavoprotein</keyword>
<dbReference type="GO" id="GO:0004497">
    <property type="term" value="F:monooxygenase activity"/>
    <property type="evidence" value="ECO:0007669"/>
    <property type="project" value="InterPro"/>
</dbReference>
<dbReference type="InterPro" id="IPR017972">
    <property type="entry name" value="Cyt_P450_CS"/>
</dbReference>
<comment type="cofactor">
    <cofactor evidence="2">
        <name>FAD</name>
        <dbReference type="ChEBI" id="CHEBI:57692"/>
    </cofactor>
</comment>
<dbReference type="GO" id="GO:0005506">
    <property type="term" value="F:iron ion binding"/>
    <property type="evidence" value="ECO:0007669"/>
    <property type="project" value="InterPro"/>
</dbReference>
<keyword evidence="7 12" id="KW-0479">Metal-binding</keyword>
<evidence type="ECO:0000256" key="6">
    <source>
        <dbReference type="ARBA" id="ARBA00022630"/>
    </source>
</evidence>
<keyword evidence="16" id="KW-1185">Reference proteome</keyword>
<evidence type="ECO:0000256" key="3">
    <source>
        <dbReference type="ARBA" id="ARBA00004721"/>
    </source>
</evidence>
<dbReference type="InterPro" id="IPR036396">
    <property type="entry name" value="Cyt_P450_sf"/>
</dbReference>
<evidence type="ECO:0000256" key="2">
    <source>
        <dbReference type="ARBA" id="ARBA00001974"/>
    </source>
</evidence>
<dbReference type="Pfam" id="PF07992">
    <property type="entry name" value="Pyr_redox_2"/>
    <property type="match status" value="1"/>
</dbReference>